<name>A0A1B6IDE1_9HEMI</name>
<reference evidence="1" key="1">
    <citation type="submission" date="2015-11" db="EMBL/GenBank/DDBJ databases">
        <title>De novo transcriptome assembly of four potential Pierce s Disease insect vectors from Arizona vineyards.</title>
        <authorList>
            <person name="Tassone E.E."/>
        </authorList>
    </citation>
    <scope>NUCLEOTIDE SEQUENCE</scope>
</reference>
<gene>
    <name evidence="1" type="ORF">g.58787</name>
</gene>
<evidence type="ECO:0000313" key="1">
    <source>
        <dbReference type="EMBL" id="JAS84932.1"/>
    </source>
</evidence>
<protein>
    <submittedName>
        <fullName evidence="1">Uncharacterized protein</fullName>
    </submittedName>
</protein>
<sequence>GGGGASPARLPLGHLARRRPEYSGGECIAARPRRARPRLPEVHSLWKNQRARPLSIEKRIEQRTALEGAPCVDLDYFAALGAALDEASGKQARPAYFDA</sequence>
<accession>A0A1B6IDE1</accession>
<feature type="non-terminal residue" evidence="1">
    <location>
        <position position="1"/>
    </location>
</feature>
<proteinExistence type="predicted"/>
<dbReference type="AlphaFoldDB" id="A0A1B6IDE1"/>
<dbReference type="EMBL" id="GECU01022774">
    <property type="protein sequence ID" value="JAS84932.1"/>
    <property type="molecule type" value="Transcribed_RNA"/>
</dbReference>
<organism evidence="1">
    <name type="scientific">Homalodisca liturata</name>
    <dbReference type="NCBI Taxonomy" id="320908"/>
    <lineage>
        <taxon>Eukaryota</taxon>
        <taxon>Metazoa</taxon>
        <taxon>Ecdysozoa</taxon>
        <taxon>Arthropoda</taxon>
        <taxon>Hexapoda</taxon>
        <taxon>Insecta</taxon>
        <taxon>Pterygota</taxon>
        <taxon>Neoptera</taxon>
        <taxon>Paraneoptera</taxon>
        <taxon>Hemiptera</taxon>
        <taxon>Auchenorrhyncha</taxon>
        <taxon>Membracoidea</taxon>
        <taxon>Cicadellidae</taxon>
        <taxon>Cicadellinae</taxon>
        <taxon>Proconiini</taxon>
        <taxon>Homalodisca</taxon>
    </lineage>
</organism>